<sequence>MLKSLAIATEELEMFRNASEGCAVGIVISHLKREAVRLILLFFSYQYKIKECTVASCVNLSASSIQASVSGAMWFSTNKM</sequence>
<protein>
    <submittedName>
        <fullName evidence="1">Uncharacterized protein</fullName>
    </submittedName>
</protein>
<organism evidence="1 2">
    <name type="scientific">Salix udensis</name>
    <dbReference type="NCBI Taxonomy" id="889485"/>
    <lineage>
        <taxon>Eukaryota</taxon>
        <taxon>Viridiplantae</taxon>
        <taxon>Streptophyta</taxon>
        <taxon>Embryophyta</taxon>
        <taxon>Tracheophyta</taxon>
        <taxon>Spermatophyta</taxon>
        <taxon>Magnoliopsida</taxon>
        <taxon>eudicotyledons</taxon>
        <taxon>Gunneridae</taxon>
        <taxon>Pentapetalae</taxon>
        <taxon>rosids</taxon>
        <taxon>fabids</taxon>
        <taxon>Malpighiales</taxon>
        <taxon>Salicaceae</taxon>
        <taxon>Saliceae</taxon>
        <taxon>Salix</taxon>
    </lineage>
</organism>
<keyword evidence="2" id="KW-1185">Reference proteome</keyword>
<gene>
    <name evidence="1" type="ORF">OIU84_025610</name>
</gene>
<evidence type="ECO:0000313" key="2">
    <source>
        <dbReference type="Proteomes" id="UP001162972"/>
    </source>
</evidence>
<comment type="caution">
    <text evidence="1">The sequence shown here is derived from an EMBL/GenBank/DDBJ whole genome shotgun (WGS) entry which is preliminary data.</text>
</comment>
<dbReference type="AlphaFoldDB" id="A0AAD6PD99"/>
<dbReference type="Proteomes" id="UP001162972">
    <property type="component" value="Chromosome 16"/>
</dbReference>
<dbReference type="EMBL" id="JAPFFJ010000006">
    <property type="protein sequence ID" value="KAJ6424870.1"/>
    <property type="molecule type" value="Genomic_DNA"/>
</dbReference>
<evidence type="ECO:0000313" key="1">
    <source>
        <dbReference type="EMBL" id="KAJ6424870.1"/>
    </source>
</evidence>
<accession>A0AAD6PD99</accession>
<name>A0AAD6PD99_9ROSI</name>
<proteinExistence type="predicted"/>
<reference evidence="1 2" key="1">
    <citation type="journal article" date="2023" name="Int. J. Mol. Sci.">
        <title>De Novo Assembly and Annotation of 11 Diverse Shrub Willow (Salix) Genomes Reveals Novel Gene Organization in Sex-Linked Regions.</title>
        <authorList>
            <person name="Hyden B."/>
            <person name="Feng K."/>
            <person name="Yates T.B."/>
            <person name="Jawdy S."/>
            <person name="Cereghino C."/>
            <person name="Smart L.B."/>
            <person name="Muchero W."/>
        </authorList>
    </citation>
    <scope>NUCLEOTIDE SEQUENCE [LARGE SCALE GENOMIC DNA]</scope>
    <source>
        <tissue evidence="1">Shoot tip</tissue>
    </source>
</reference>